<dbReference type="EMBL" id="JASWER010000012">
    <property type="protein sequence ID" value="MDL5377864.1"/>
    <property type="molecule type" value="Genomic_DNA"/>
</dbReference>
<reference evidence="1 2" key="1">
    <citation type="submission" date="2023-06" db="EMBL/GenBank/DDBJ databases">
        <title>Influencing factors and mechanism of Cr(VI) reduction by facultative anaerobic Exiguobacterium sp. PY14.</title>
        <authorList>
            <person name="Zou L."/>
        </authorList>
    </citation>
    <scope>NUCLEOTIDE SEQUENCE [LARGE SCALE GENOMIC DNA]</scope>
    <source>
        <strain evidence="1 2">PY14</strain>
    </source>
</reference>
<comment type="caution">
    <text evidence="1">The sequence shown here is derived from an EMBL/GenBank/DDBJ whole genome shotgun (WGS) entry which is preliminary data.</text>
</comment>
<protein>
    <submittedName>
        <fullName evidence="1">Uncharacterized protein</fullName>
    </submittedName>
</protein>
<keyword evidence="2" id="KW-1185">Reference proteome</keyword>
<gene>
    <name evidence="1" type="ORF">QR695_12725</name>
</gene>
<evidence type="ECO:0000313" key="1">
    <source>
        <dbReference type="EMBL" id="MDL5377864.1"/>
    </source>
</evidence>
<sequence>MKPYLLYILFVLALGSMVGLVVNVFGEEIEETPLAAAVETDLEDLPETFAVLSETFDEPIADNDVARIKKLASNPELDEMNQHALGTIEVIFEGRPTTLTLETDIYREDGTYLYLYLFGEPDVVEALDERIMAYYEELGI</sequence>
<organism evidence="1 2">
    <name type="scientific">Exiguobacterium mexicanum</name>
    <dbReference type="NCBI Taxonomy" id="340146"/>
    <lineage>
        <taxon>Bacteria</taxon>
        <taxon>Bacillati</taxon>
        <taxon>Bacillota</taxon>
        <taxon>Bacilli</taxon>
        <taxon>Bacillales</taxon>
        <taxon>Bacillales Family XII. Incertae Sedis</taxon>
        <taxon>Exiguobacterium</taxon>
    </lineage>
</organism>
<dbReference type="Proteomes" id="UP001230807">
    <property type="component" value="Unassembled WGS sequence"/>
</dbReference>
<dbReference type="RefSeq" id="WP_214719311.1">
    <property type="nucleotide sequence ID" value="NZ_CP183077.1"/>
</dbReference>
<accession>A0ABT7MRR3</accession>
<proteinExistence type="predicted"/>
<name>A0ABT7MRR3_9BACL</name>
<evidence type="ECO:0000313" key="2">
    <source>
        <dbReference type="Proteomes" id="UP001230807"/>
    </source>
</evidence>